<dbReference type="PROSITE" id="PS50158">
    <property type="entry name" value="ZF_CCHC"/>
    <property type="match status" value="1"/>
</dbReference>
<evidence type="ECO:0000313" key="3">
    <source>
        <dbReference type="EMBL" id="TRY72543.1"/>
    </source>
</evidence>
<dbReference type="Proteomes" id="UP000318571">
    <property type="component" value="Chromosome 7"/>
</dbReference>
<reference evidence="3 4" key="1">
    <citation type="journal article" date="2018" name="Nat. Ecol. Evol.">
        <title>Genomic signatures of mitonuclear coevolution across populations of Tigriopus californicus.</title>
        <authorList>
            <person name="Barreto F.S."/>
            <person name="Watson E.T."/>
            <person name="Lima T.G."/>
            <person name="Willett C.S."/>
            <person name="Edmands S."/>
            <person name="Li W."/>
            <person name="Burton R.S."/>
        </authorList>
    </citation>
    <scope>NUCLEOTIDE SEQUENCE [LARGE SCALE GENOMIC DNA]</scope>
    <source>
        <strain evidence="3 4">San Diego</strain>
    </source>
</reference>
<keyword evidence="1" id="KW-0863">Zinc-finger</keyword>
<organism evidence="3 4">
    <name type="scientific">Tigriopus californicus</name>
    <name type="common">Marine copepod</name>
    <dbReference type="NCBI Taxonomy" id="6832"/>
    <lineage>
        <taxon>Eukaryota</taxon>
        <taxon>Metazoa</taxon>
        <taxon>Ecdysozoa</taxon>
        <taxon>Arthropoda</taxon>
        <taxon>Crustacea</taxon>
        <taxon>Multicrustacea</taxon>
        <taxon>Hexanauplia</taxon>
        <taxon>Copepoda</taxon>
        <taxon>Harpacticoida</taxon>
        <taxon>Harpacticidae</taxon>
        <taxon>Tigriopus</taxon>
    </lineage>
</organism>
<dbReference type="OMA" id="FCNSSHA"/>
<evidence type="ECO:0000259" key="2">
    <source>
        <dbReference type="PROSITE" id="PS50158"/>
    </source>
</evidence>
<name>A0A553P4F0_TIGCA</name>
<proteinExistence type="predicted"/>
<dbReference type="GO" id="GO:0008270">
    <property type="term" value="F:zinc ion binding"/>
    <property type="evidence" value="ECO:0007669"/>
    <property type="project" value="UniProtKB-KW"/>
</dbReference>
<dbReference type="EMBL" id="VCGU01000008">
    <property type="protein sequence ID" value="TRY72543.1"/>
    <property type="molecule type" value="Genomic_DNA"/>
</dbReference>
<evidence type="ECO:0000313" key="4">
    <source>
        <dbReference type="Proteomes" id="UP000318571"/>
    </source>
</evidence>
<comment type="caution">
    <text evidence="3">The sequence shown here is derived from an EMBL/GenBank/DDBJ whole genome shotgun (WGS) entry which is preliminary data.</text>
</comment>
<dbReference type="AlphaFoldDB" id="A0A553P4F0"/>
<keyword evidence="4" id="KW-1185">Reference proteome</keyword>
<dbReference type="InterPro" id="IPR001878">
    <property type="entry name" value="Znf_CCHC"/>
</dbReference>
<evidence type="ECO:0000256" key="1">
    <source>
        <dbReference type="PROSITE-ProRule" id="PRU00047"/>
    </source>
</evidence>
<gene>
    <name evidence="3" type="ORF">TCAL_16224</name>
</gene>
<dbReference type="Gene3D" id="4.10.60.10">
    <property type="entry name" value="Zinc finger, CCHC-type"/>
    <property type="match status" value="1"/>
</dbReference>
<feature type="domain" description="CCHC-type" evidence="2">
    <location>
        <begin position="172"/>
        <end position="186"/>
    </location>
</feature>
<keyword evidence="1" id="KW-0862">Zinc</keyword>
<dbReference type="PANTHER" id="PTHR33198">
    <property type="entry name" value="ANK_REP_REGION DOMAIN-CONTAINING PROTEIN-RELATED"/>
    <property type="match status" value="1"/>
</dbReference>
<dbReference type="PANTHER" id="PTHR33198:SF8">
    <property type="entry name" value="CCHC-TYPE DOMAIN-CONTAINING PROTEIN"/>
    <property type="match status" value="1"/>
</dbReference>
<dbReference type="STRING" id="6832.A0A553P4F0"/>
<accession>A0A553P4F0</accession>
<keyword evidence="1" id="KW-0479">Metal-binding</keyword>
<dbReference type="GO" id="GO:0003676">
    <property type="term" value="F:nucleic acid binding"/>
    <property type="evidence" value="ECO:0007669"/>
    <property type="project" value="InterPro"/>
</dbReference>
<sequence>MFLTWRQQVEDYFTLSEIGLQDKSIQIKALWGLMTTEMFGHVKHAMNVPMTTTRSVKTVLDVIQTFLRSKRNLAVDHLSFEKCHQQAGQTFDDFLVKLCKIAEDAQLCSTCLDTRLVARIVAGVNDSKNKTGFGVGKKLVHKKVKKDYPKASCSFCNSSHAQGNCPAQNIECYGCHRIGHFESNCPTKSVKLGRITTKHIRELGGGQSHATPTMTVGIQLGKASLGQFPATPDCGAEASIAGSDFLKKLNVSPTHLVNYHGSPFLVANGQRMIPVGYLTAGLPSGGGKVRDQRDIA</sequence>
<protein>
    <recommendedName>
        <fullName evidence="2">CCHC-type domain-containing protein</fullName>
    </recommendedName>
</protein>